<dbReference type="Pfam" id="PF13377">
    <property type="entry name" value="Peripla_BP_3"/>
    <property type="match status" value="1"/>
</dbReference>
<dbReference type="EMBL" id="MQWA01000001">
    <property type="protein sequence ID" value="PQJ29150.1"/>
    <property type="molecule type" value="Genomic_DNA"/>
</dbReference>
<feature type="domain" description="HTH araC/xylS-type" evidence="4">
    <location>
        <begin position="284"/>
        <end position="382"/>
    </location>
</feature>
<dbReference type="PROSITE" id="PS01124">
    <property type="entry name" value="HTH_ARAC_FAMILY_2"/>
    <property type="match status" value="1"/>
</dbReference>
<dbReference type="GO" id="GO:0003700">
    <property type="term" value="F:DNA-binding transcription factor activity"/>
    <property type="evidence" value="ECO:0007669"/>
    <property type="project" value="InterPro"/>
</dbReference>
<dbReference type="Pfam" id="PF12833">
    <property type="entry name" value="HTH_18"/>
    <property type="match status" value="1"/>
</dbReference>
<dbReference type="OrthoDB" id="9792510at2"/>
<evidence type="ECO:0000313" key="5">
    <source>
        <dbReference type="EMBL" id="PQJ29150.1"/>
    </source>
</evidence>
<dbReference type="SMART" id="SM00342">
    <property type="entry name" value="HTH_ARAC"/>
    <property type="match status" value="1"/>
</dbReference>
<organism evidence="5 6">
    <name type="scientific">Rubritalea profundi</name>
    <dbReference type="NCBI Taxonomy" id="1658618"/>
    <lineage>
        <taxon>Bacteria</taxon>
        <taxon>Pseudomonadati</taxon>
        <taxon>Verrucomicrobiota</taxon>
        <taxon>Verrucomicrobiia</taxon>
        <taxon>Verrucomicrobiales</taxon>
        <taxon>Rubritaleaceae</taxon>
        <taxon>Rubritalea</taxon>
    </lineage>
</organism>
<dbReference type="InterPro" id="IPR009057">
    <property type="entry name" value="Homeodomain-like_sf"/>
</dbReference>
<keyword evidence="1" id="KW-0805">Transcription regulation</keyword>
<evidence type="ECO:0000259" key="4">
    <source>
        <dbReference type="PROSITE" id="PS01124"/>
    </source>
</evidence>
<dbReference type="RefSeq" id="WP_105043644.1">
    <property type="nucleotide sequence ID" value="NZ_MQWA01000001.1"/>
</dbReference>
<keyword evidence="2" id="KW-0238">DNA-binding</keyword>
<dbReference type="PANTHER" id="PTHR30146">
    <property type="entry name" value="LACI-RELATED TRANSCRIPTIONAL REPRESSOR"/>
    <property type="match status" value="1"/>
</dbReference>
<dbReference type="SUPFAM" id="SSF46689">
    <property type="entry name" value="Homeodomain-like"/>
    <property type="match status" value="1"/>
</dbReference>
<protein>
    <recommendedName>
        <fullName evidence="4">HTH araC/xylS-type domain-containing protein</fullName>
    </recommendedName>
</protein>
<evidence type="ECO:0000256" key="1">
    <source>
        <dbReference type="ARBA" id="ARBA00023015"/>
    </source>
</evidence>
<keyword evidence="3" id="KW-0804">Transcription</keyword>
<dbReference type="AlphaFoldDB" id="A0A2S7U3K0"/>
<dbReference type="InterPro" id="IPR018062">
    <property type="entry name" value="HTH_AraC-typ_CS"/>
</dbReference>
<sequence>MDTKAASGESPKSILVVFDWYDHRIYRGIAQYCAEHHWHLSPYLFSERTVPTKWQGDGAITCFGGALADFILSLDMPKIDITHNPLPTPIPRVTVDNDQIGRRAAKHFLERGYRNFAYYSWENVTANQVQKEAFIETLEDAGVSEAGIHIIHQSSIQEMGDWEAHRESILGHIKDLPRPLAVFTGQDSLGVTLVDVCTKAGISVPDEIAVLGVDNIDFLCECAVVPLSSIDTNLTELGYAAAAQLGRLMDGGIDNHEPPVTVAIKSIVNRRSTEALVVTHPAVAKALDLMRREFKNGLELGDVYEYSGVTKRGLEKAFKRHLNDSPAAVLRRIRLDFAKNCLSQTDTKIESIAADCGYSNSSNLSHAFSREIGMSPQEYRNVYRSPLFKSKR</sequence>
<dbReference type="SUPFAM" id="SSF53822">
    <property type="entry name" value="Periplasmic binding protein-like I"/>
    <property type="match status" value="1"/>
</dbReference>
<dbReference type="PROSITE" id="PS00041">
    <property type="entry name" value="HTH_ARAC_FAMILY_1"/>
    <property type="match status" value="1"/>
</dbReference>
<evidence type="ECO:0000256" key="2">
    <source>
        <dbReference type="ARBA" id="ARBA00023125"/>
    </source>
</evidence>
<dbReference type="GO" id="GO:0000976">
    <property type="term" value="F:transcription cis-regulatory region binding"/>
    <property type="evidence" value="ECO:0007669"/>
    <property type="project" value="TreeGrafter"/>
</dbReference>
<dbReference type="InterPro" id="IPR046335">
    <property type="entry name" value="LacI/GalR-like_sensor"/>
</dbReference>
<evidence type="ECO:0000256" key="3">
    <source>
        <dbReference type="ARBA" id="ARBA00023163"/>
    </source>
</evidence>
<gene>
    <name evidence="5" type="ORF">BSZ32_12045</name>
</gene>
<evidence type="ECO:0000313" key="6">
    <source>
        <dbReference type="Proteomes" id="UP000239907"/>
    </source>
</evidence>
<dbReference type="Gene3D" id="1.10.10.60">
    <property type="entry name" value="Homeodomain-like"/>
    <property type="match status" value="1"/>
</dbReference>
<dbReference type="InterPro" id="IPR028082">
    <property type="entry name" value="Peripla_BP_I"/>
</dbReference>
<dbReference type="Gene3D" id="3.40.50.2300">
    <property type="match status" value="2"/>
</dbReference>
<comment type="caution">
    <text evidence="5">The sequence shown here is derived from an EMBL/GenBank/DDBJ whole genome shotgun (WGS) entry which is preliminary data.</text>
</comment>
<dbReference type="Proteomes" id="UP000239907">
    <property type="component" value="Unassembled WGS sequence"/>
</dbReference>
<dbReference type="InterPro" id="IPR018060">
    <property type="entry name" value="HTH_AraC"/>
</dbReference>
<name>A0A2S7U3K0_9BACT</name>
<dbReference type="PANTHER" id="PTHR30146:SF24">
    <property type="entry name" value="XYLOSE OPERON REGULATORY PROTEIN"/>
    <property type="match status" value="1"/>
</dbReference>
<accession>A0A2S7U3K0</accession>
<reference evidence="5 6" key="1">
    <citation type="submission" date="2016-12" db="EMBL/GenBank/DDBJ databases">
        <title>Study of bacterial adaptation to deep sea.</title>
        <authorList>
            <person name="Song J."/>
            <person name="Yoshizawa S."/>
            <person name="Kogure K."/>
        </authorList>
    </citation>
    <scope>NUCLEOTIDE SEQUENCE [LARGE SCALE GENOMIC DNA]</scope>
    <source>
        <strain evidence="5 6">SAORIC-165</strain>
    </source>
</reference>
<dbReference type="CDD" id="cd01543">
    <property type="entry name" value="PBP1_XylR"/>
    <property type="match status" value="1"/>
</dbReference>
<keyword evidence="6" id="KW-1185">Reference proteome</keyword>
<proteinExistence type="predicted"/>